<evidence type="ECO:0000313" key="15">
    <source>
        <dbReference type="Proteomes" id="UP000053558"/>
    </source>
</evidence>
<dbReference type="GO" id="GO:0016020">
    <property type="term" value="C:membrane"/>
    <property type="evidence" value="ECO:0007669"/>
    <property type="project" value="UniProtKB-SubCell"/>
</dbReference>
<dbReference type="CDD" id="cd18604">
    <property type="entry name" value="ABC_6TM_VMR1_D2_like"/>
    <property type="match status" value="1"/>
</dbReference>
<dbReference type="Pfam" id="PF00664">
    <property type="entry name" value="ABC_membrane"/>
    <property type="match status" value="2"/>
</dbReference>
<protein>
    <submittedName>
        <fullName evidence="14">Pleiotropic drug resistance ABC transporter</fullName>
    </submittedName>
</protein>
<feature type="transmembrane region" description="Helical" evidence="10">
    <location>
        <begin position="889"/>
        <end position="911"/>
    </location>
</feature>
<proteinExistence type="predicted"/>
<evidence type="ECO:0000256" key="8">
    <source>
        <dbReference type="ARBA" id="ARBA00023136"/>
    </source>
</evidence>
<dbReference type="PROSITE" id="PS50893">
    <property type="entry name" value="ABC_TRANSPORTER_2"/>
    <property type="match status" value="2"/>
</dbReference>
<dbReference type="InterPro" id="IPR003439">
    <property type="entry name" value="ABC_transporter-like_ATP-bd"/>
</dbReference>
<dbReference type="Gene3D" id="1.20.1560.10">
    <property type="entry name" value="ABC transporter type 1, transmembrane domain"/>
    <property type="match status" value="2"/>
</dbReference>
<evidence type="ECO:0000256" key="2">
    <source>
        <dbReference type="ARBA" id="ARBA00022448"/>
    </source>
</evidence>
<feature type="chain" id="PRO_5024412214" evidence="11">
    <location>
        <begin position="31"/>
        <end position="1491"/>
    </location>
</feature>
<dbReference type="PANTHER" id="PTHR24223:SF415">
    <property type="entry name" value="FI20190P1"/>
    <property type="match status" value="1"/>
</dbReference>
<evidence type="ECO:0000256" key="3">
    <source>
        <dbReference type="ARBA" id="ARBA00022692"/>
    </source>
</evidence>
<dbReference type="FunFam" id="3.40.50.300:FF:001354">
    <property type="entry name" value="ATP-binding cassette (ABC) transporter, putative"/>
    <property type="match status" value="1"/>
</dbReference>
<feature type="transmembrane region" description="Helical" evidence="10">
    <location>
        <begin position="126"/>
        <end position="145"/>
    </location>
</feature>
<gene>
    <name evidence="14" type="ORF">CONPUDRAFT_96077</name>
</gene>
<feature type="transmembrane region" description="Helical" evidence="10">
    <location>
        <begin position="1040"/>
        <end position="1069"/>
    </location>
</feature>
<dbReference type="CDD" id="cd03250">
    <property type="entry name" value="ABCC_MRP_domain1"/>
    <property type="match status" value="1"/>
</dbReference>
<evidence type="ECO:0000256" key="6">
    <source>
        <dbReference type="ARBA" id="ARBA00022840"/>
    </source>
</evidence>
<feature type="transmembrane region" description="Helical" evidence="10">
    <location>
        <begin position="151"/>
        <end position="171"/>
    </location>
</feature>
<keyword evidence="4" id="KW-0677">Repeat</keyword>
<feature type="domain" description="ABC transmembrane type-1" evidence="13">
    <location>
        <begin position="960"/>
        <end position="1196"/>
    </location>
</feature>
<evidence type="ECO:0000313" key="14">
    <source>
        <dbReference type="EMBL" id="EIW86976.1"/>
    </source>
</evidence>
<name>A0A5M3N6M8_CONPW</name>
<keyword evidence="8 10" id="KW-0472">Membrane</keyword>
<feature type="transmembrane region" description="Helical" evidence="10">
    <location>
        <begin position="269"/>
        <end position="290"/>
    </location>
</feature>
<feature type="region of interest" description="Disordered" evidence="9">
    <location>
        <begin position="832"/>
        <end position="867"/>
    </location>
</feature>
<keyword evidence="7 10" id="KW-1133">Transmembrane helix</keyword>
<feature type="transmembrane region" description="Helical" evidence="10">
    <location>
        <begin position="71"/>
        <end position="92"/>
    </location>
</feature>
<dbReference type="InterPro" id="IPR017871">
    <property type="entry name" value="ABC_transporter-like_CS"/>
</dbReference>
<dbReference type="GO" id="GO:0140359">
    <property type="term" value="F:ABC-type transporter activity"/>
    <property type="evidence" value="ECO:0007669"/>
    <property type="project" value="InterPro"/>
</dbReference>
<evidence type="ECO:0000256" key="10">
    <source>
        <dbReference type="SAM" id="Phobius"/>
    </source>
</evidence>
<dbReference type="Gene3D" id="3.40.50.300">
    <property type="entry name" value="P-loop containing nucleotide triphosphate hydrolases"/>
    <property type="match status" value="2"/>
</dbReference>
<dbReference type="GeneID" id="19211738"/>
<dbReference type="Proteomes" id="UP000053558">
    <property type="component" value="Unassembled WGS sequence"/>
</dbReference>
<dbReference type="Pfam" id="PF00005">
    <property type="entry name" value="ABC_tran"/>
    <property type="match status" value="2"/>
</dbReference>
<feature type="compositionally biased region" description="Polar residues" evidence="9">
    <location>
        <begin position="838"/>
        <end position="847"/>
    </location>
</feature>
<dbReference type="OMA" id="QFLEQTH"/>
<feature type="domain" description="ABC transporter" evidence="12">
    <location>
        <begin position="599"/>
        <end position="834"/>
    </location>
</feature>
<keyword evidence="11" id="KW-0732">Signal</keyword>
<feature type="domain" description="ABC transporter" evidence="12">
    <location>
        <begin position="1236"/>
        <end position="1471"/>
    </location>
</feature>
<keyword evidence="3 10" id="KW-0812">Transmembrane</keyword>
<keyword evidence="5" id="KW-0547">Nucleotide-binding</keyword>
<dbReference type="SMART" id="SM00382">
    <property type="entry name" value="AAA"/>
    <property type="match status" value="2"/>
</dbReference>
<sequence>MQIWPTLVDTICPLLLVTLVAFRDLVPASAIPALVKAFWTRLSSPFHQLIATQDLDGVDYTLPKAVAVHRALTIISTVTAFGWLTSLCYSIVIGNSDACLQMAILMVCWVFVALKFIRRPPHSPPYVLIAFGLFQLVGACLSITSHSLRDGLPLAMLALQILLNGSFIYAAGKLPLEPIRPTPKVARADQIPSSDLTSPEDDAHLWSWLSASYVEPILTLAWERTLQDTDVWSLSPLFQHKNLFKKRVEYRNRYPDQSLLRFLIASNSLDFIIVLGLELWGTVVGFVPAYSLQRILASLDNPTEESMSTAYLFAFVTFMAHLSFAQVDLFKNWHTRRVYERTRGLIFISLFEKALMRRDVSGKVSGDEEETSADLGKIVNLMQGDAYAVAQRFWDFAALISSPLRLTIALVFLYRVLGWSAISGVFVVLIAYILNYPLAMYNISITRASWKSKDKRMNVVNELLQNIRFLKYYGWEYKWSDSAREARETELGWRVRENIVGVAISFIWTWIPSATALSTFAWYTLIEKEQLTVSKAFTAVALFSQIQEPMTALPDQFFALLHAYVSMQRIDSFLKEAEVPDWACSLKMPIVDSGRNTKIGFHDAIFEWSATENSSNEPRFVLDIPDLLFPVGKLTLVNGPTGSGKSALLGALLGEMYLLKGTVYLDKTNHLVAYCAQNPWLEHATIRANVIFGARSGFDEERYEAVLEACALNKDLDMFEAGDMTEIGEKGITLSGGQRARVALARAIYSDAEVILLDDPLAAVDMHTAKHLVEQCLQGPLMRNRTVILITHHVSLCLPIASYFVELAGGKIHHHHSASKLRYSGLREADMKEDETPSTEISQTLTPENEADLGVQTSRKPRGDNGKGRLIEAEFRAEGRVPFKTYWTYIRAAGILSWVLTITLMIVIRFVNIGNQVFLAKWGEAYDVSPEAQAQVLPEIHYPWDNLPPPDEDVKPWLHIYLYISIVGGFSVLSYMVLGYYASLQASRTLFLRLLVRLTRAPARFFDVTPIGRILNRFTSDINTIDGTLQPSARAALSGVLNFVASFGVIIVMVPTFAPFAAIIALLYIRLAPKYIQVQRDLRRLESISLSPAFAGFDELLRGLAHVRAFSMETRYLESFFQKVDKFQSFDHFYWIVNGWLRWRYDCLGSTVVYLATVFSLWQGVTNGSAAVVIVQAGIFAEASRVLVRVLAQLELDFNAVERVVEYLQVPQEAPAKIPKNAPPAAWPSTSGDLIVEDLEVKYAPDLPPVLKNISVVIKPSQKVGVVGRTGSGKSTFASALLRMVEPSGGHIIIDGVDIAKIGLEDLRTRITIVSQDVSLFAGTLRSNLDPFSEHTDQACWDVLKRCHLLPLLSHSSTKGQVTLDMPISQGGSLSAGERQLVALARAILRRTSIVIMDEATSQIDTVLDEQIQKTIREELSASLVITIAHRLKTIIEYDQILVLDAGRVVEFGTPKDLLKVTDGKFSEMCRSSADWGEIEDKILTRSNENN</sequence>
<feature type="transmembrane region" description="Helical" evidence="10">
    <location>
        <begin position="98"/>
        <end position="117"/>
    </location>
</feature>
<comment type="subcellular location">
    <subcellularLocation>
        <location evidence="1">Membrane</location>
        <topology evidence="1">Multi-pass membrane protein</topology>
    </subcellularLocation>
</comment>
<feature type="signal peptide" evidence="11">
    <location>
        <begin position="1"/>
        <end position="30"/>
    </location>
</feature>
<dbReference type="PROSITE" id="PS50929">
    <property type="entry name" value="ABC_TM1F"/>
    <property type="match status" value="2"/>
</dbReference>
<organism evidence="14 15">
    <name type="scientific">Coniophora puteana (strain RWD-64-598)</name>
    <name type="common">Brown rot fungus</name>
    <dbReference type="NCBI Taxonomy" id="741705"/>
    <lineage>
        <taxon>Eukaryota</taxon>
        <taxon>Fungi</taxon>
        <taxon>Dikarya</taxon>
        <taxon>Basidiomycota</taxon>
        <taxon>Agaricomycotina</taxon>
        <taxon>Agaricomycetes</taxon>
        <taxon>Agaricomycetidae</taxon>
        <taxon>Boletales</taxon>
        <taxon>Coniophorineae</taxon>
        <taxon>Coniophoraceae</taxon>
        <taxon>Coniophora</taxon>
    </lineage>
</organism>
<comment type="caution">
    <text evidence="14">The sequence shown here is derived from an EMBL/GenBank/DDBJ whole genome shotgun (WGS) entry which is preliminary data.</text>
</comment>
<evidence type="ECO:0000256" key="1">
    <source>
        <dbReference type="ARBA" id="ARBA00004141"/>
    </source>
</evidence>
<dbReference type="FunFam" id="1.20.1560.10:FF:000013">
    <property type="entry name" value="ABC transporter C family member 2"/>
    <property type="match status" value="1"/>
</dbReference>
<accession>A0A5M3N6M8</accession>
<evidence type="ECO:0000259" key="12">
    <source>
        <dbReference type="PROSITE" id="PS50893"/>
    </source>
</evidence>
<keyword evidence="2" id="KW-0813">Transport</keyword>
<dbReference type="RefSeq" id="XP_007763611.1">
    <property type="nucleotide sequence ID" value="XM_007765421.1"/>
</dbReference>
<dbReference type="CDD" id="cd03244">
    <property type="entry name" value="ABCC_MRP_domain2"/>
    <property type="match status" value="1"/>
</dbReference>
<evidence type="ECO:0000256" key="5">
    <source>
        <dbReference type="ARBA" id="ARBA00022741"/>
    </source>
</evidence>
<feature type="domain" description="ABC transmembrane type-1" evidence="13">
    <location>
        <begin position="281"/>
        <end position="557"/>
    </location>
</feature>
<feature type="transmembrane region" description="Helical" evidence="10">
    <location>
        <begin position="960"/>
        <end position="983"/>
    </location>
</feature>
<dbReference type="InterPro" id="IPR011527">
    <property type="entry name" value="ABC1_TM_dom"/>
</dbReference>
<dbReference type="InterPro" id="IPR027417">
    <property type="entry name" value="P-loop_NTPase"/>
</dbReference>
<dbReference type="CDD" id="cd18596">
    <property type="entry name" value="ABC_6TM_VMR1_D1_like"/>
    <property type="match status" value="1"/>
</dbReference>
<evidence type="ECO:0000256" key="4">
    <source>
        <dbReference type="ARBA" id="ARBA00022737"/>
    </source>
</evidence>
<dbReference type="PROSITE" id="PS00211">
    <property type="entry name" value="ABC_TRANSPORTER_1"/>
    <property type="match status" value="2"/>
</dbReference>
<evidence type="ECO:0000256" key="7">
    <source>
        <dbReference type="ARBA" id="ARBA00022989"/>
    </source>
</evidence>
<dbReference type="SUPFAM" id="SSF52540">
    <property type="entry name" value="P-loop containing nucleoside triphosphate hydrolases"/>
    <property type="match status" value="2"/>
</dbReference>
<reference evidence="15" key="1">
    <citation type="journal article" date="2012" name="Science">
        <title>The Paleozoic origin of enzymatic lignin decomposition reconstructed from 31 fungal genomes.</title>
        <authorList>
            <person name="Floudas D."/>
            <person name="Binder M."/>
            <person name="Riley R."/>
            <person name="Barry K."/>
            <person name="Blanchette R.A."/>
            <person name="Henrissat B."/>
            <person name="Martinez A.T."/>
            <person name="Otillar R."/>
            <person name="Spatafora J.W."/>
            <person name="Yadav J.S."/>
            <person name="Aerts A."/>
            <person name="Benoit I."/>
            <person name="Boyd A."/>
            <person name="Carlson A."/>
            <person name="Copeland A."/>
            <person name="Coutinho P.M."/>
            <person name="de Vries R.P."/>
            <person name="Ferreira P."/>
            <person name="Findley K."/>
            <person name="Foster B."/>
            <person name="Gaskell J."/>
            <person name="Glotzer D."/>
            <person name="Gorecki P."/>
            <person name="Heitman J."/>
            <person name="Hesse C."/>
            <person name="Hori C."/>
            <person name="Igarashi K."/>
            <person name="Jurgens J.A."/>
            <person name="Kallen N."/>
            <person name="Kersten P."/>
            <person name="Kohler A."/>
            <person name="Kuees U."/>
            <person name="Kumar T.K.A."/>
            <person name="Kuo A."/>
            <person name="LaButti K."/>
            <person name="Larrondo L.F."/>
            <person name="Lindquist E."/>
            <person name="Ling A."/>
            <person name="Lombard V."/>
            <person name="Lucas S."/>
            <person name="Lundell T."/>
            <person name="Martin R."/>
            <person name="McLaughlin D.J."/>
            <person name="Morgenstern I."/>
            <person name="Morin E."/>
            <person name="Murat C."/>
            <person name="Nagy L.G."/>
            <person name="Nolan M."/>
            <person name="Ohm R.A."/>
            <person name="Patyshakuliyeva A."/>
            <person name="Rokas A."/>
            <person name="Ruiz-Duenas F.J."/>
            <person name="Sabat G."/>
            <person name="Salamov A."/>
            <person name="Samejima M."/>
            <person name="Schmutz J."/>
            <person name="Slot J.C."/>
            <person name="St John F."/>
            <person name="Stenlid J."/>
            <person name="Sun H."/>
            <person name="Sun S."/>
            <person name="Syed K."/>
            <person name="Tsang A."/>
            <person name="Wiebenga A."/>
            <person name="Young D."/>
            <person name="Pisabarro A."/>
            <person name="Eastwood D.C."/>
            <person name="Martin F."/>
            <person name="Cullen D."/>
            <person name="Grigoriev I.V."/>
            <person name="Hibbett D.S."/>
        </authorList>
    </citation>
    <scope>NUCLEOTIDE SEQUENCE [LARGE SCALE GENOMIC DNA]</scope>
    <source>
        <strain evidence="15">RWD-64-598 SS2</strain>
    </source>
</reference>
<feature type="transmembrane region" description="Helical" evidence="10">
    <location>
        <begin position="412"/>
        <end position="434"/>
    </location>
</feature>
<evidence type="ECO:0000259" key="13">
    <source>
        <dbReference type="PROSITE" id="PS50929"/>
    </source>
</evidence>
<dbReference type="SUPFAM" id="SSF90123">
    <property type="entry name" value="ABC transporter transmembrane region"/>
    <property type="match status" value="2"/>
</dbReference>
<dbReference type="InterPro" id="IPR003593">
    <property type="entry name" value="AAA+_ATPase"/>
</dbReference>
<evidence type="ECO:0000256" key="9">
    <source>
        <dbReference type="SAM" id="MobiDB-lite"/>
    </source>
</evidence>
<dbReference type="OrthoDB" id="6500128at2759"/>
<dbReference type="GO" id="GO:0005524">
    <property type="term" value="F:ATP binding"/>
    <property type="evidence" value="ECO:0007669"/>
    <property type="project" value="UniProtKB-KW"/>
</dbReference>
<keyword evidence="15" id="KW-1185">Reference proteome</keyword>
<evidence type="ECO:0000256" key="11">
    <source>
        <dbReference type="SAM" id="SignalP"/>
    </source>
</evidence>
<feature type="transmembrane region" description="Helical" evidence="10">
    <location>
        <begin position="499"/>
        <end position="525"/>
    </location>
</feature>
<dbReference type="InterPro" id="IPR050173">
    <property type="entry name" value="ABC_transporter_C-like"/>
</dbReference>
<dbReference type="PANTHER" id="PTHR24223">
    <property type="entry name" value="ATP-BINDING CASSETTE SUB-FAMILY C"/>
    <property type="match status" value="1"/>
</dbReference>
<dbReference type="GO" id="GO:0016887">
    <property type="term" value="F:ATP hydrolysis activity"/>
    <property type="evidence" value="ECO:0007669"/>
    <property type="project" value="InterPro"/>
</dbReference>
<dbReference type="KEGG" id="cput:CONPUDRAFT_96077"/>
<dbReference type="EMBL" id="JH711573">
    <property type="protein sequence ID" value="EIW86976.1"/>
    <property type="molecule type" value="Genomic_DNA"/>
</dbReference>
<dbReference type="InterPro" id="IPR036640">
    <property type="entry name" value="ABC1_TM_sf"/>
</dbReference>
<feature type="transmembrane region" description="Helical" evidence="10">
    <location>
        <begin position="310"/>
        <end position="330"/>
    </location>
</feature>
<keyword evidence="6" id="KW-0067">ATP-binding</keyword>